<evidence type="ECO:0000313" key="3">
    <source>
        <dbReference type="Proteomes" id="UP000327157"/>
    </source>
</evidence>
<dbReference type="OrthoDB" id="1913905at2759"/>
<evidence type="ECO:0000256" key="1">
    <source>
        <dbReference type="SAM" id="MobiDB-lite"/>
    </source>
</evidence>
<comment type="caution">
    <text evidence="2">The sequence shown here is derived from an EMBL/GenBank/DDBJ whole genome shotgun (WGS) entry which is preliminary data.</text>
</comment>
<protein>
    <submittedName>
        <fullName evidence="2">Uncharacterized protein</fullName>
    </submittedName>
</protein>
<proteinExistence type="predicted"/>
<dbReference type="AlphaFoldDB" id="A0A5N5G7N8"/>
<dbReference type="PANTHER" id="PTHR34198:SF21">
    <property type="entry name" value="PROTEIN, PUTATIVE-RELATED"/>
    <property type="match status" value="1"/>
</dbReference>
<evidence type="ECO:0000313" key="2">
    <source>
        <dbReference type="EMBL" id="KAB2611363.1"/>
    </source>
</evidence>
<dbReference type="Proteomes" id="UP000327157">
    <property type="component" value="Chromosome 17"/>
</dbReference>
<accession>A0A5N5G7N8</accession>
<dbReference type="EMBL" id="SMOL01000487">
    <property type="protein sequence ID" value="KAB2611363.1"/>
    <property type="molecule type" value="Genomic_DNA"/>
</dbReference>
<name>A0A5N5G7N8_9ROSA</name>
<dbReference type="PANTHER" id="PTHR34198">
    <property type="entry name" value="OS01G0175100 PROTEIN"/>
    <property type="match status" value="1"/>
</dbReference>
<reference evidence="3" key="2">
    <citation type="submission" date="2019-10" db="EMBL/GenBank/DDBJ databases">
        <title>A de novo genome assembly of a pear dwarfing rootstock.</title>
        <authorList>
            <person name="Wang F."/>
            <person name="Wang J."/>
            <person name="Li S."/>
            <person name="Zhang Y."/>
            <person name="Fang M."/>
            <person name="Ma L."/>
            <person name="Zhao Y."/>
            <person name="Jiang S."/>
        </authorList>
    </citation>
    <scope>NUCLEOTIDE SEQUENCE [LARGE SCALE GENOMIC DNA]</scope>
</reference>
<feature type="compositionally biased region" description="Polar residues" evidence="1">
    <location>
        <begin position="108"/>
        <end position="117"/>
    </location>
</feature>
<sequence length="171" mass="19075">MKLYAAAADKSHRLSQMFKTIKIHPPPSSLPPFPDFHHLLNLLLFFLHCDPAPTMATPLTSFRPVSIRPNASASQRSDPNRRKPASANWWTPLFGWSSDPAEYINADPAQNPSNNDPGSDRTRAGSRFALGCFTEEKAKQLRKKTLETSAFHDIMYHSAIASRLASDLSDK</sequence>
<feature type="region of interest" description="Disordered" evidence="1">
    <location>
        <begin position="104"/>
        <end position="124"/>
    </location>
</feature>
<keyword evidence="3" id="KW-1185">Reference proteome</keyword>
<reference evidence="2 3" key="1">
    <citation type="submission" date="2019-09" db="EMBL/GenBank/DDBJ databases">
        <authorList>
            <person name="Ou C."/>
        </authorList>
    </citation>
    <scope>NUCLEOTIDE SEQUENCE [LARGE SCALE GENOMIC DNA]</scope>
    <source>
        <strain evidence="2">S2</strain>
        <tissue evidence="2">Leaf</tissue>
    </source>
</reference>
<reference evidence="2 3" key="3">
    <citation type="submission" date="2019-11" db="EMBL/GenBank/DDBJ databases">
        <title>A de novo genome assembly of a pear dwarfing rootstock.</title>
        <authorList>
            <person name="Wang F."/>
            <person name="Wang J."/>
            <person name="Li S."/>
            <person name="Zhang Y."/>
            <person name="Fang M."/>
            <person name="Ma L."/>
            <person name="Zhao Y."/>
            <person name="Jiang S."/>
        </authorList>
    </citation>
    <scope>NUCLEOTIDE SEQUENCE [LARGE SCALE GENOMIC DNA]</scope>
    <source>
        <strain evidence="2">S2</strain>
        <tissue evidence="2">Leaf</tissue>
    </source>
</reference>
<organism evidence="2 3">
    <name type="scientific">Pyrus ussuriensis x Pyrus communis</name>
    <dbReference type="NCBI Taxonomy" id="2448454"/>
    <lineage>
        <taxon>Eukaryota</taxon>
        <taxon>Viridiplantae</taxon>
        <taxon>Streptophyta</taxon>
        <taxon>Embryophyta</taxon>
        <taxon>Tracheophyta</taxon>
        <taxon>Spermatophyta</taxon>
        <taxon>Magnoliopsida</taxon>
        <taxon>eudicotyledons</taxon>
        <taxon>Gunneridae</taxon>
        <taxon>Pentapetalae</taxon>
        <taxon>rosids</taxon>
        <taxon>fabids</taxon>
        <taxon>Rosales</taxon>
        <taxon>Rosaceae</taxon>
        <taxon>Amygdaloideae</taxon>
        <taxon>Maleae</taxon>
        <taxon>Pyrus</taxon>
    </lineage>
</organism>
<gene>
    <name evidence="2" type="ORF">D8674_019395</name>
</gene>